<dbReference type="OrthoDB" id="9815809at2"/>
<evidence type="ECO:0000259" key="3">
    <source>
        <dbReference type="Pfam" id="PF00892"/>
    </source>
</evidence>
<evidence type="ECO:0000313" key="5">
    <source>
        <dbReference type="Proteomes" id="UP000436911"/>
    </source>
</evidence>
<reference evidence="4 5" key="1">
    <citation type="submission" date="2018-08" db="EMBL/GenBank/DDBJ databases">
        <title>Genome sequencing of Agrobacterium vitis strain ICMP 10754.</title>
        <authorList>
            <person name="Visnovsky S.B."/>
            <person name="Pitman A.R."/>
        </authorList>
    </citation>
    <scope>NUCLEOTIDE SEQUENCE [LARGE SCALE GENOMIC DNA]</scope>
    <source>
        <strain evidence="4 5">ICMP 10754</strain>
    </source>
</reference>
<feature type="domain" description="EamA" evidence="3">
    <location>
        <begin position="186"/>
        <end position="319"/>
    </location>
</feature>
<feature type="region of interest" description="Disordered" evidence="1">
    <location>
        <begin position="1"/>
        <end position="32"/>
    </location>
</feature>
<dbReference type="Proteomes" id="UP000436911">
    <property type="component" value="Unassembled WGS sequence"/>
</dbReference>
<feature type="transmembrane region" description="Helical" evidence="2">
    <location>
        <begin position="252"/>
        <end position="272"/>
    </location>
</feature>
<dbReference type="EMBL" id="QUSG01000008">
    <property type="protein sequence ID" value="KAA3525990.1"/>
    <property type="molecule type" value="Genomic_DNA"/>
</dbReference>
<dbReference type="PANTHER" id="PTHR22911">
    <property type="entry name" value="ACYL-MALONYL CONDENSING ENZYME-RELATED"/>
    <property type="match status" value="1"/>
</dbReference>
<dbReference type="GO" id="GO:0016020">
    <property type="term" value="C:membrane"/>
    <property type="evidence" value="ECO:0007669"/>
    <property type="project" value="InterPro"/>
</dbReference>
<proteinExistence type="predicted"/>
<evidence type="ECO:0000256" key="2">
    <source>
        <dbReference type="SAM" id="Phobius"/>
    </source>
</evidence>
<feature type="transmembrane region" description="Helical" evidence="2">
    <location>
        <begin position="160"/>
        <end position="178"/>
    </location>
</feature>
<comment type="caution">
    <text evidence="4">The sequence shown here is derived from an EMBL/GenBank/DDBJ whole genome shotgun (WGS) entry which is preliminary data.</text>
</comment>
<feature type="domain" description="EamA" evidence="3">
    <location>
        <begin position="42"/>
        <end position="174"/>
    </location>
</feature>
<dbReference type="Gene3D" id="1.10.3730.20">
    <property type="match status" value="2"/>
</dbReference>
<feature type="transmembrane region" description="Helical" evidence="2">
    <location>
        <begin position="34"/>
        <end position="53"/>
    </location>
</feature>
<name>A0A368NG01_AGRVI</name>
<dbReference type="InterPro" id="IPR037185">
    <property type="entry name" value="EmrE-like"/>
</dbReference>
<feature type="transmembrane region" description="Helical" evidence="2">
    <location>
        <begin position="132"/>
        <end position="151"/>
    </location>
</feature>
<accession>A0A368NG01</accession>
<feature type="transmembrane region" description="Helical" evidence="2">
    <location>
        <begin position="218"/>
        <end position="240"/>
    </location>
</feature>
<gene>
    <name evidence="4" type="ORF">DXT89_15710</name>
</gene>
<feature type="transmembrane region" description="Helical" evidence="2">
    <location>
        <begin position="73"/>
        <end position="95"/>
    </location>
</feature>
<feature type="transmembrane region" description="Helical" evidence="2">
    <location>
        <begin position="107"/>
        <end position="126"/>
    </location>
</feature>
<feature type="transmembrane region" description="Helical" evidence="2">
    <location>
        <begin position="279"/>
        <end position="299"/>
    </location>
</feature>
<evidence type="ECO:0000313" key="4">
    <source>
        <dbReference type="EMBL" id="KAA3525990.1"/>
    </source>
</evidence>
<dbReference type="SUPFAM" id="SSF103481">
    <property type="entry name" value="Multidrug resistance efflux transporter EmrE"/>
    <property type="match status" value="2"/>
</dbReference>
<keyword evidence="2" id="KW-0812">Transmembrane</keyword>
<dbReference type="Pfam" id="PF00892">
    <property type="entry name" value="EamA"/>
    <property type="match status" value="2"/>
</dbReference>
<feature type="transmembrane region" description="Helical" evidence="2">
    <location>
        <begin position="305"/>
        <end position="323"/>
    </location>
</feature>
<dbReference type="InterPro" id="IPR000620">
    <property type="entry name" value="EamA_dom"/>
</dbReference>
<sequence length="342" mass="37395">MPSGMMDGIDRRSKARQSRMSTRPRAPSGTTSQAPLFSGVTFGLGMMVLSVLVTPLVDVFSKLATQTMPAAEISLARFFFQILFMLPVLMIRGTWLKLSWSNTRLHMIRGGVLCLSMLTFVTALRTMEVADAVAIFFVEPIILTILSGIILKEKIGWRRYLACGTGFIGAMLVVQPSFQEVGAVAFLPIITAFCIAIFAILTRLLSRHQDPFVMQVETGCWAMVFCTIMIAIGQTMNIAMFDLVQPDMTGTLWLVCTGATAAVGGLLGVFAYRAAPPSMLAPLQYLEIVTATLFGWLVFHDLPDALKWLGIAIIIGSGLTIIWRERKHASRPISDSSGPPQP</sequence>
<keyword evidence="2" id="KW-0472">Membrane</keyword>
<keyword evidence="2" id="KW-1133">Transmembrane helix</keyword>
<evidence type="ECO:0000256" key="1">
    <source>
        <dbReference type="SAM" id="MobiDB-lite"/>
    </source>
</evidence>
<dbReference type="PANTHER" id="PTHR22911:SF103">
    <property type="entry name" value="BLR2811 PROTEIN"/>
    <property type="match status" value="1"/>
</dbReference>
<organism evidence="4 5">
    <name type="scientific">Agrobacterium vitis</name>
    <name type="common">Rhizobium vitis</name>
    <dbReference type="NCBI Taxonomy" id="373"/>
    <lineage>
        <taxon>Bacteria</taxon>
        <taxon>Pseudomonadati</taxon>
        <taxon>Pseudomonadota</taxon>
        <taxon>Alphaproteobacteria</taxon>
        <taxon>Hyphomicrobiales</taxon>
        <taxon>Rhizobiaceae</taxon>
        <taxon>Rhizobium/Agrobacterium group</taxon>
        <taxon>Agrobacterium</taxon>
    </lineage>
</organism>
<dbReference type="AlphaFoldDB" id="A0A368NG01"/>
<feature type="transmembrane region" description="Helical" evidence="2">
    <location>
        <begin position="184"/>
        <end position="206"/>
    </location>
</feature>
<protein>
    <submittedName>
        <fullName evidence="4">DMT family transporter</fullName>
    </submittedName>
</protein>